<name>A0A917GAW3_9BACI</name>
<accession>A0A917GAW3</accession>
<keyword evidence="4" id="KW-1185">Reference proteome</keyword>
<proteinExistence type="predicted"/>
<feature type="transmembrane region" description="Helical" evidence="2">
    <location>
        <begin position="6"/>
        <end position="24"/>
    </location>
</feature>
<organism evidence="3 4">
    <name type="scientific">Lysinibacillus alkalisoli</name>
    <dbReference type="NCBI Taxonomy" id="1911548"/>
    <lineage>
        <taxon>Bacteria</taxon>
        <taxon>Bacillati</taxon>
        <taxon>Bacillota</taxon>
        <taxon>Bacilli</taxon>
        <taxon>Bacillales</taxon>
        <taxon>Bacillaceae</taxon>
        <taxon>Lysinibacillus</taxon>
    </lineage>
</organism>
<keyword evidence="2" id="KW-0812">Transmembrane</keyword>
<feature type="coiled-coil region" evidence="1">
    <location>
        <begin position="28"/>
        <end position="55"/>
    </location>
</feature>
<evidence type="ECO:0000313" key="4">
    <source>
        <dbReference type="Proteomes" id="UP000616608"/>
    </source>
</evidence>
<evidence type="ECO:0000256" key="1">
    <source>
        <dbReference type="SAM" id="Coils"/>
    </source>
</evidence>
<reference evidence="3" key="2">
    <citation type="submission" date="2020-09" db="EMBL/GenBank/DDBJ databases">
        <authorList>
            <person name="Sun Q."/>
            <person name="Zhou Y."/>
        </authorList>
    </citation>
    <scope>NUCLEOTIDE SEQUENCE</scope>
    <source>
        <strain evidence="3">CGMCC 1.15760</strain>
    </source>
</reference>
<dbReference type="EMBL" id="BMJT01000017">
    <property type="protein sequence ID" value="GGG33817.1"/>
    <property type="molecule type" value="Genomic_DNA"/>
</dbReference>
<evidence type="ECO:0000256" key="2">
    <source>
        <dbReference type="SAM" id="Phobius"/>
    </source>
</evidence>
<comment type="caution">
    <text evidence="3">The sequence shown here is derived from an EMBL/GenBank/DDBJ whole genome shotgun (WGS) entry which is preliminary data.</text>
</comment>
<keyword evidence="2" id="KW-1133">Transmembrane helix</keyword>
<reference evidence="3" key="1">
    <citation type="journal article" date="2014" name="Int. J. Syst. Evol. Microbiol.">
        <title>Complete genome sequence of Corynebacterium casei LMG S-19264T (=DSM 44701T), isolated from a smear-ripened cheese.</title>
        <authorList>
            <consortium name="US DOE Joint Genome Institute (JGI-PGF)"/>
            <person name="Walter F."/>
            <person name="Albersmeier A."/>
            <person name="Kalinowski J."/>
            <person name="Ruckert C."/>
        </authorList>
    </citation>
    <scope>NUCLEOTIDE SEQUENCE</scope>
    <source>
        <strain evidence="3">CGMCC 1.15760</strain>
    </source>
</reference>
<dbReference type="Proteomes" id="UP000616608">
    <property type="component" value="Unassembled WGS sequence"/>
</dbReference>
<gene>
    <name evidence="3" type="ORF">GCM10007425_30650</name>
</gene>
<evidence type="ECO:0000313" key="3">
    <source>
        <dbReference type="EMBL" id="GGG33817.1"/>
    </source>
</evidence>
<dbReference type="RefSeq" id="WP_188615953.1">
    <property type="nucleotide sequence ID" value="NZ_BMJT01000017.1"/>
</dbReference>
<dbReference type="AlphaFoldDB" id="A0A917GAW3"/>
<sequence length="184" mass="20766">MKHYISYGLLGIALIVLGATLYVVQQDKTKLEHKLTKTEQQLTTLSATLEEEKQVAGLQVKGAEVTFVQDFFHTYLNYDNASYTGRFDALSTMASAEVISRLKGASSLAPPVVKMKNELEKVQLYLDPTTPHHFLVYTTTNYYIDGSLVNHGNQLYEVEISKDSDQYRIERFIMKGNMTEVDGV</sequence>
<keyword evidence="1" id="KW-0175">Coiled coil</keyword>
<keyword evidence="2" id="KW-0472">Membrane</keyword>
<protein>
    <submittedName>
        <fullName evidence="3">Uncharacterized protein</fullName>
    </submittedName>
</protein>